<dbReference type="SUPFAM" id="SSF56784">
    <property type="entry name" value="HAD-like"/>
    <property type="match status" value="1"/>
</dbReference>
<dbReference type="Gene3D" id="3.40.50.1000">
    <property type="entry name" value="HAD superfamily/HAD-like"/>
    <property type="match status" value="1"/>
</dbReference>
<dbReference type="STRING" id="576131.SAMN05444486_103354"/>
<dbReference type="SFLD" id="SFLDS00003">
    <property type="entry name" value="Haloacid_Dehalogenase"/>
    <property type="match status" value="1"/>
</dbReference>
<reference evidence="1 2" key="1">
    <citation type="submission" date="2016-10" db="EMBL/GenBank/DDBJ databases">
        <authorList>
            <person name="de Groot N.N."/>
        </authorList>
    </citation>
    <scope>NUCLEOTIDE SEQUENCE [LARGE SCALE GENOMIC DNA]</scope>
    <source>
        <strain evidence="1 2">DSM 24677</strain>
    </source>
</reference>
<protein>
    <submittedName>
        <fullName evidence="1">2-haloacid dehalogenase</fullName>
    </submittedName>
</protein>
<name>A0A1H3M4L6_9RHOB</name>
<accession>A0A1H3M4L6</accession>
<dbReference type="PANTHER" id="PTHR43611:SF3">
    <property type="entry name" value="FLAVIN MONONUCLEOTIDE HYDROLASE 1, CHLOROPLATIC"/>
    <property type="match status" value="1"/>
</dbReference>
<dbReference type="OrthoDB" id="9807742at2"/>
<dbReference type="PRINTS" id="PR00413">
    <property type="entry name" value="HADHALOGNASE"/>
</dbReference>
<sequence length="205" mass="23101">MIEAVVFDIGNVLIEWQPERYYAKRLGKARQEAFFAGYDLHGLMNEIDAGAPFGASIADAAAAYPMFGEELLMLRDEWLPMTDHVMHRSVRLLRALKTAGVPVFALSNFGSENFRWSVEAHPFLQDFDRAYISGDMKMRKPFDEIYAAVEADCGIAPERLLFGDDRDDNLATARARGWQTHRVDSEDSWAQALVSHGLLSEEAAR</sequence>
<gene>
    <name evidence="1" type="ORF">SAMN05444486_103354</name>
</gene>
<keyword evidence="2" id="KW-1185">Reference proteome</keyword>
<proteinExistence type="predicted"/>
<dbReference type="GeneID" id="78125303"/>
<dbReference type="InterPro" id="IPR023198">
    <property type="entry name" value="PGP-like_dom2"/>
</dbReference>
<dbReference type="InterPro" id="IPR006439">
    <property type="entry name" value="HAD-SF_hydro_IA"/>
</dbReference>
<dbReference type="InterPro" id="IPR023214">
    <property type="entry name" value="HAD_sf"/>
</dbReference>
<dbReference type="EMBL" id="FNPR01000003">
    <property type="protein sequence ID" value="SDY71149.1"/>
    <property type="molecule type" value="Genomic_DNA"/>
</dbReference>
<dbReference type="RefSeq" id="WP_089892603.1">
    <property type="nucleotide sequence ID" value="NZ_CALJFH010000027.1"/>
</dbReference>
<dbReference type="AlphaFoldDB" id="A0A1H3M4L6"/>
<dbReference type="InterPro" id="IPR036412">
    <property type="entry name" value="HAD-like_sf"/>
</dbReference>
<dbReference type="Proteomes" id="UP000199026">
    <property type="component" value="Unassembled WGS sequence"/>
</dbReference>
<dbReference type="PANTHER" id="PTHR43611">
    <property type="entry name" value="ALPHA-D-GLUCOSE 1-PHOSPHATE PHOSPHATASE"/>
    <property type="match status" value="1"/>
</dbReference>
<evidence type="ECO:0000313" key="2">
    <source>
        <dbReference type="Proteomes" id="UP000199026"/>
    </source>
</evidence>
<organism evidence="1 2">
    <name type="scientific">Lentibacter algarum</name>
    <dbReference type="NCBI Taxonomy" id="576131"/>
    <lineage>
        <taxon>Bacteria</taxon>
        <taxon>Pseudomonadati</taxon>
        <taxon>Pseudomonadota</taxon>
        <taxon>Alphaproteobacteria</taxon>
        <taxon>Rhodobacterales</taxon>
        <taxon>Roseobacteraceae</taxon>
        <taxon>Lentibacter</taxon>
    </lineage>
</organism>
<dbReference type="Pfam" id="PF00702">
    <property type="entry name" value="Hydrolase"/>
    <property type="match status" value="1"/>
</dbReference>
<dbReference type="Gene3D" id="1.10.150.240">
    <property type="entry name" value="Putative phosphatase, domain 2"/>
    <property type="match status" value="1"/>
</dbReference>
<dbReference type="SFLD" id="SFLDG01129">
    <property type="entry name" value="C1.5:_HAD__Beta-PGM__Phosphata"/>
    <property type="match status" value="1"/>
</dbReference>
<evidence type="ECO:0000313" key="1">
    <source>
        <dbReference type="EMBL" id="SDY71149.1"/>
    </source>
</evidence>